<dbReference type="GO" id="GO:0008270">
    <property type="term" value="F:zinc ion binding"/>
    <property type="evidence" value="ECO:0007669"/>
    <property type="project" value="InterPro"/>
</dbReference>
<evidence type="ECO:0000313" key="3">
    <source>
        <dbReference type="EMBL" id="MBK9796544.1"/>
    </source>
</evidence>
<feature type="chain" id="PRO_5038702516" description="Peptidase M14 domain-containing protein" evidence="1">
    <location>
        <begin position="31"/>
        <end position="878"/>
    </location>
</feature>
<feature type="signal peptide" evidence="1">
    <location>
        <begin position="1"/>
        <end position="30"/>
    </location>
</feature>
<gene>
    <name evidence="3" type="ORF">IPP58_08585</name>
</gene>
<sequence>MSVAWVRPALATWICAAPLLAGLPAGLLPASDHRPEVPQPSLGARYTSHDALLAYVHSLAAAAPDRVRLTTQHITEEGREQPLLVITSPENLRRLEEWKAQNARLADPRTCSEEEARRIVEKGPVFVWLGYSVHGSEASGAEAALAVAYHFAAARSPEVLSQLDRVVLLLDLTQNPDGRARYIQSVMEATTPFNASDPMDAQNTSRWPDGRYNHRLFDLNRDWAWQTQGETRAKTAAFLEWNLQVAVDFHEMFPELSYYFPPTMQPIHEGLPKAFSGRWQTTFGKGVAQAFDARGWAYFSRDVFDLFYPGYGDSWPTFQGAVGMTFEAGGHTGLAYRRRNGELLTLESRLQRHVTASLATVAVAAAERKALLGDFHRARREQVALGQRAGAFLLAEGDDPGRARQLAGLLARNGIEVQRTTVDLATTGFEPIGLAKAAGLPPGSYLVPLDQPRGALAQALLEGEARMGLKPTYDITAWSLPIAFHVPAWRAATRPKGGIASGQEAPATALPEAAWGYLIPAGHEGVERTLAALLREGFKATALGEPALLNDQRLGAGTLVLPVQGNPPGLRARLEALGREHRHPVLASPTAQMASGPDLGSRKSITLKAPRIAVLMDRPANPAAFGALAHTLIEAGLPFVQLRADRLGATPLGRFTHLVLVNDSQGHDGAQGKAWQQVLGEGGAAKLKAWITEGGTLVALQGGAAYASRAGLTPTGFRLLAKAAEEARLKEKDPKREAPKADPAELVRPWDKREDRALEESIPGAFLKVRVDGSHPLAWGLHAEAIAAVLNTGDPILELSQAGENPLHYPKEELKVSGLLPKAMEAKLHQTAWAIRERSGQGTVILLAGDPVFRAQTPFTRRLLFNALFFGAYQTVLE</sequence>
<dbReference type="AlphaFoldDB" id="A0A9D7SHC7"/>
<dbReference type="InterPro" id="IPR029062">
    <property type="entry name" value="Class_I_gatase-like"/>
</dbReference>
<reference evidence="3" key="1">
    <citation type="submission" date="2020-10" db="EMBL/GenBank/DDBJ databases">
        <title>Connecting structure to function with the recovery of over 1000 high-quality activated sludge metagenome-assembled genomes encoding full-length rRNA genes using long-read sequencing.</title>
        <authorList>
            <person name="Singleton C.M."/>
            <person name="Petriglieri F."/>
            <person name="Kristensen J.M."/>
            <person name="Kirkegaard R.H."/>
            <person name="Michaelsen T.Y."/>
            <person name="Andersen M.H."/>
            <person name="Karst S.M."/>
            <person name="Dueholm M.S."/>
            <person name="Nielsen P.H."/>
            <person name="Albertsen M."/>
        </authorList>
    </citation>
    <scope>NUCLEOTIDE SEQUENCE</scope>
    <source>
        <strain evidence="3">Skiv_18-Q3-R9-52_MAXAC.067</strain>
    </source>
</reference>
<proteinExistence type="predicted"/>
<comment type="caution">
    <text evidence="3">The sequence shown here is derived from an EMBL/GenBank/DDBJ whole genome shotgun (WGS) entry which is preliminary data.</text>
</comment>
<dbReference type="Pfam" id="PF00246">
    <property type="entry name" value="Peptidase_M14"/>
    <property type="match status" value="1"/>
</dbReference>
<evidence type="ECO:0000313" key="4">
    <source>
        <dbReference type="Proteomes" id="UP000886657"/>
    </source>
</evidence>
<dbReference type="EMBL" id="JADKIO010000006">
    <property type="protein sequence ID" value="MBK9796544.1"/>
    <property type="molecule type" value="Genomic_DNA"/>
</dbReference>
<organism evidence="3 4">
    <name type="scientific">Candidatus Geothrix skivensis</name>
    <dbReference type="NCBI Taxonomy" id="2954439"/>
    <lineage>
        <taxon>Bacteria</taxon>
        <taxon>Pseudomonadati</taxon>
        <taxon>Acidobacteriota</taxon>
        <taxon>Holophagae</taxon>
        <taxon>Holophagales</taxon>
        <taxon>Holophagaceae</taxon>
        <taxon>Geothrix</taxon>
    </lineage>
</organism>
<accession>A0A9D7SHC7</accession>
<dbReference type="GO" id="GO:0006508">
    <property type="term" value="P:proteolysis"/>
    <property type="evidence" value="ECO:0007669"/>
    <property type="project" value="InterPro"/>
</dbReference>
<dbReference type="Proteomes" id="UP000886657">
    <property type="component" value="Unassembled WGS sequence"/>
</dbReference>
<evidence type="ECO:0000256" key="1">
    <source>
        <dbReference type="SAM" id="SignalP"/>
    </source>
</evidence>
<dbReference type="SUPFAM" id="SSF53187">
    <property type="entry name" value="Zn-dependent exopeptidases"/>
    <property type="match status" value="1"/>
</dbReference>
<keyword evidence="1" id="KW-0732">Signal</keyword>
<evidence type="ECO:0000259" key="2">
    <source>
        <dbReference type="SMART" id="SM00631"/>
    </source>
</evidence>
<dbReference type="SMART" id="SM00631">
    <property type="entry name" value="Zn_pept"/>
    <property type="match status" value="1"/>
</dbReference>
<name>A0A9D7SHC7_9BACT</name>
<protein>
    <recommendedName>
        <fullName evidence="2">Peptidase M14 domain-containing protein</fullName>
    </recommendedName>
</protein>
<dbReference type="GO" id="GO:0004181">
    <property type="term" value="F:metallocarboxypeptidase activity"/>
    <property type="evidence" value="ECO:0007669"/>
    <property type="project" value="InterPro"/>
</dbReference>
<feature type="domain" description="Peptidase M14" evidence="2">
    <location>
        <begin position="46"/>
        <end position="325"/>
    </location>
</feature>
<dbReference type="SUPFAM" id="SSF52317">
    <property type="entry name" value="Class I glutamine amidotransferase-like"/>
    <property type="match status" value="1"/>
</dbReference>
<dbReference type="InterPro" id="IPR000834">
    <property type="entry name" value="Peptidase_M14"/>
</dbReference>
<dbReference type="Gene3D" id="3.40.630.10">
    <property type="entry name" value="Zn peptidases"/>
    <property type="match status" value="1"/>
</dbReference>